<proteinExistence type="predicted"/>
<sequence length="108" mass="13445">MPIYIVIPKFFKKFSGCAVWPFVFLKSHRLREDRVFLNHEKIHLKQQLELLVVFFYFWYVLEFLLHLVRLRSRYAAYHAISFEQEAYAKENDLNYLKQRPFFEFLRYV</sequence>
<organism evidence="2 3">
    <name type="scientific">Leeuwenhoekiella blandensis (strain CECT 7118 / CCUG 51940 / KCTC 22103 / MED217)</name>
    <name type="common">Flavobacterium sp. (strain MED217)</name>
    <dbReference type="NCBI Taxonomy" id="398720"/>
    <lineage>
        <taxon>Bacteria</taxon>
        <taxon>Pseudomonadati</taxon>
        <taxon>Bacteroidota</taxon>
        <taxon>Flavobacteriia</taxon>
        <taxon>Flavobacteriales</taxon>
        <taxon>Flavobacteriaceae</taxon>
        <taxon>Leeuwenhoekiella</taxon>
    </lineage>
</organism>
<evidence type="ECO:0000313" key="3">
    <source>
        <dbReference type="Proteomes" id="UP000001601"/>
    </source>
</evidence>
<comment type="caution">
    <text evidence="2">The sequence shown here is derived from an EMBL/GenBank/DDBJ whole genome shotgun (WGS) entry which is preliminary data.</text>
</comment>
<dbReference type="AlphaFoldDB" id="A3XJZ2"/>
<dbReference type="eggNOG" id="ENOG5032RMQ">
    <property type="taxonomic scope" value="Bacteria"/>
</dbReference>
<protein>
    <submittedName>
        <fullName evidence="2">Uncharacterized protein</fullName>
    </submittedName>
</protein>
<keyword evidence="3" id="KW-1185">Reference proteome</keyword>
<gene>
    <name evidence="2" type="ORF">MED217_03225</name>
</gene>
<evidence type="ECO:0000256" key="1">
    <source>
        <dbReference type="SAM" id="Phobius"/>
    </source>
</evidence>
<evidence type="ECO:0000313" key="2">
    <source>
        <dbReference type="EMBL" id="EAQ50129.1"/>
    </source>
</evidence>
<name>A3XJZ2_LEEBM</name>
<reference evidence="2 3" key="1">
    <citation type="journal article" date="2007" name="Nature">
        <title>Light stimulates growth of proteorhodopsin-containing marine Flavobacteria.</title>
        <authorList>
            <person name="Gomez-Consarnau L."/>
            <person name="Gonzalez J.M."/>
            <person name="Coll-Llado M."/>
            <person name="Gourdon P."/>
            <person name="Pascher T."/>
            <person name="Neutze R."/>
            <person name="Pedros-Alio C."/>
            <person name="Pinhassi J."/>
        </authorList>
    </citation>
    <scope>NUCLEOTIDE SEQUENCE [LARGE SCALE GENOMIC DNA]</scope>
    <source>
        <strain evidence="2 3">MED217</strain>
    </source>
</reference>
<keyword evidence="1" id="KW-0812">Transmembrane</keyword>
<keyword evidence="1" id="KW-1133">Transmembrane helix</keyword>
<accession>A3XJZ2</accession>
<feature type="transmembrane region" description="Helical" evidence="1">
    <location>
        <begin position="50"/>
        <end position="68"/>
    </location>
</feature>
<dbReference type="Proteomes" id="UP000001601">
    <property type="component" value="Unassembled WGS sequence"/>
</dbReference>
<keyword evidence="1" id="KW-0472">Membrane</keyword>
<dbReference type="STRING" id="398720.MED217_03225"/>
<dbReference type="HOGENOM" id="CLU_137778_1_0_10"/>
<dbReference type="EMBL" id="AANC01000003">
    <property type="protein sequence ID" value="EAQ50129.1"/>
    <property type="molecule type" value="Genomic_DNA"/>
</dbReference>